<reference evidence="4" key="1">
    <citation type="journal article" date="2019" name="Int. J. Syst. Evol. Microbiol.">
        <title>The Global Catalogue of Microorganisms (GCM) 10K type strain sequencing project: providing services to taxonomists for standard genome sequencing and annotation.</title>
        <authorList>
            <consortium name="The Broad Institute Genomics Platform"/>
            <consortium name="The Broad Institute Genome Sequencing Center for Infectious Disease"/>
            <person name="Wu L."/>
            <person name="Ma J."/>
        </authorList>
    </citation>
    <scope>NUCLEOTIDE SEQUENCE [LARGE SCALE GENOMIC DNA]</scope>
    <source>
        <strain evidence="4">JCM 18287</strain>
    </source>
</reference>
<comment type="caution">
    <text evidence="3">The sequence shown here is derived from an EMBL/GenBank/DDBJ whole genome shotgun (WGS) entry which is preliminary data.</text>
</comment>
<dbReference type="PANTHER" id="PTHR36838">
    <property type="entry name" value="AUXIN EFFLUX CARRIER FAMILY PROTEIN"/>
    <property type="match status" value="1"/>
</dbReference>
<dbReference type="PANTHER" id="PTHR36838:SF3">
    <property type="entry name" value="TRANSPORTER AUXIN EFFLUX CARRIER EC FAMILY"/>
    <property type="match status" value="1"/>
</dbReference>
<protein>
    <recommendedName>
        <fullName evidence="5">Permease</fullName>
    </recommendedName>
</protein>
<feature type="transmembrane region" description="Helical" evidence="2">
    <location>
        <begin position="6"/>
        <end position="25"/>
    </location>
</feature>
<evidence type="ECO:0000313" key="4">
    <source>
        <dbReference type="Proteomes" id="UP001501692"/>
    </source>
</evidence>
<keyword evidence="2" id="KW-1133">Transmembrane helix</keyword>
<feature type="transmembrane region" description="Helical" evidence="2">
    <location>
        <begin position="262"/>
        <end position="279"/>
    </location>
</feature>
<keyword evidence="4" id="KW-1185">Reference proteome</keyword>
<keyword evidence="2" id="KW-0812">Transmembrane</keyword>
<evidence type="ECO:0000256" key="1">
    <source>
        <dbReference type="ARBA" id="ARBA00022448"/>
    </source>
</evidence>
<keyword evidence="2" id="KW-0472">Membrane</keyword>
<feature type="transmembrane region" description="Helical" evidence="2">
    <location>
        <begin position="300"/>
        <end position="322"/>
    </location>
</feature>
<feature type="transmembrane region" description="Helical" evidence="2">
    <location>
        <begin position="232"/>
        <end position="256"/>
    </location>
</feature>
<feature type="transmembrane region" description="Helical" evidence="2">
    <location>
        <begin position="202"/>
        <end position="220"/>
    </location>
</feature>
<feature type="transmembrane region" description="Helical" evidence="2">
    <location>
        <begin position="98"/>
        <end position="118"/>
    </location>
</feature>
<gene>
    <name evidence="3" type="ORF">GCM10023315_18570</name>
</gene>
<feature type="transmembrane region" description="Helical" evidence="2">
    <location>
        <begin position="60"/>
        <end position="86"/>
    </location>
</feature>
<evidence type="ECO:0000313" key="3">
    <source>
        <dbReference type="EMBL" id="GAA4969238.1"/>
    </source>
</evidence>
<sequence length="370" mass="41493">MSDGLVKAFSFILFIIIGILLKRKFTSKDEVNGLKKIILLLALPATIFIALLKIKIDYNLFLLPLLALGLNVFLYVITPTLLLILGVTDKPTVNTAKLLIPSLAPGLSCFPFILEFLGDNYLAKAAMADLGNKFFVLFILYLIAIKWYYINQSITQQPIGEKIKNLAKTMLFEPVNLFIIVALILVFFGVNNSNLPIFIQEILNRLSYIMSPLVLIFIGLSVKIEKKQFTQIFSILMLRASLIIFTLACLINIFGVEIKSDILFYITFGLSACSFWPFAHMCSIESKEIEVSENKKTFNIDFALSILALSLPISVILILSILTAGETFSNFNNLLLLALSLFGLGVMIPLQKWLKNGAQIKDRFKKIEES</sequence>
<feature type="transmembrane region" description="Helical" evidence="2">
    <location>
        <begin position="170"/>
        <end position="190"/>
    </location>
</feature>
<feature type="transmembrane region" description="Helical" evidence="2">
    <location>
        <begin position="130"/>
        <end position="149"/>
    </location>
</feature>
<proteinExistence type="predicted"/>
<keyword evidence="1" id="KW-0813">Transport</keyword>
<feature type="transmembrane region" description="Helical" evidence="2">
    <location>
        <begin position="334"/>
        <end position="354"/>
    </location>
</feature>
<feature type="transmembrane region" description="Helical" evidence="2">
    <location>
        <begin position="37"/>
        <end position="54"/>
    </location>
</feature>
<organism evidence="3 4">
    <name type="scientific">Algibacter aquimarinus</name>
    <dbReference type="NCBI Taxonomy" id="1136748"/>
    <lineage>
        <taxon>Bacteria</taxon>
        <taxon>Pseudomonadati</taxon>
        <taxon>Bacteroidota</taxon>
        <taxon>Flavobacteriia</taxon>
        <taxon>Flavobacteriales</taxon>
        <taxon>Flavobacteriaceae</taxon>
        <taxon>Algibacter</taxon>
    </lineage>
</organism>
<accession>A0ABP9HEU0</accession>
<dbReference type="Proteomes" id="UP001501692">
    <property type="component" value="Unassembled WGS sequence"/>
</dbReference>
<evidence type="ECO:0008006" key="5">
    <source>
        <dbReference type="Google" id="ProtNLM"/>
    </source>
</evidence>
<dbReference type="RefSeq" id="WP_345167552.1">
    <property type="nucleotide sequence ID" value="NZ_BAABJK010000006.1"/>
</dbReference>
<evidence type="ECO:0000256" key="2">
    <source>
        <dbReference type="SAM" id="Phobius"/>
    </source>
</evidence>
<dbReference type="EMBL" id="BAABJK010000006">
    <property type="protein sequence ID" value="GAA4969238.1"/>
    <property type="molecule type" value="Genomic_DNA"/>
</dbReference>
<name>A0ABP9HEU0_9FLAO</name>